<dbReference type="AlphaFoldDB" id="A0A8C6DE02"/>
<dbReference type="SUPFAM" id="SSF48726">
    <property type="entry name" value="Immunoglobulin"/>
    <property type="match status" value="1"/>
</dbReference>
<dbReference type="FunFam" id="3.10.320.10:FF:000001">
    <property type="entry name" value="HLA class II histocompatibility antigen, DRB1-1 beta chain"/>
    <property type="match status" value="1"/>
</dbReference>
<dbReference type="Proteomes" id="UP000694544">
    <property type="component" value="Unplaced"/>
</dbReference>
<dbReference type="InterPro" id="IPR013783">
    <property type="entry name" value="Ig-like_fold"/>
</dbReference>
<dbReference type="Gene3D" id="2.60.40.10">
    <property type="entry name" value="Immunoglobulins"/>
    <property type="match status" value="1"/>
</dbReference>
<dbReference type="PROSITE" id="PS50835">
    <property type="entry name" value="IG_LIKE"/>
    <property type="match status" value="1"/>
</dbReference>
<dbReference type="InterPro" id="IPR014745">
    <property type="entry name" value="MHC_II_a/b_N"/>
</dbReference>
<dbReference type="FunFam" id="2.60.40.10:FF:000116">
    <property type="entry name" value="HLA class II histocompatibility antigen, DRB1-1 beta chain"/>
    <property type="match status" value="1"/>
</dbReference>
<protein>
    <recommendedName>
        <fullName evidence="9">Ig-like domain-containing protein</fullName>
    </recommendedName>
</protein>
<keyword evidence="7" id="KW-0325">Glycoprotein</keyword>
<accession>A0A8C6DE02</accession>
<evidence type="ECO:0000256" key="6">
    <source>
        <dbReference type="ARBA" id="ARBA00023136"/>
    </source>
</evidence>
<dbReference type="GO" id="GO:0002504">
    <property type="term" value="P:antigen processing and presentation of peptide or polysaccharide antigen via MHC class II"/>
    <property type="evidence" value="ECO:0007669"/>
    <property type="project" value="UniProtKB-KW"/>
</dbReference>
<keyword evidence="4" id="KW-1133">Transmembrane helix</keyword>
<keyword evidence="5" id="KW-1064">Adaptive immunity</keyword>
<dbReference type="InterPro" id="IPR050160">
    <property type="entry name" value="MHC/Immunoglobulin"/>
</dbReference>
<dbReference type="SMART" id="SM00407">
    <property type="entry name" value="IGc1"/>
    <property type="match status" value="1"/>
</dbReference>
<dbReference type="SUPFAM" id="SSF54452">
    <property type="entry name" value="MHC antigen-recognition domain"/>
    <property type="match status" value="1"/>
</dbReference>
<proteinExistence type="predicted"/>
<name>A0A8C6DE02_MOSMO</name>
<keyword evidence="11" id="KW-1185">Reference proteome</keyword>
<keyword evidence="8" id="KW-0491">MHC II</keyword>
<evidence type="ECO:0000256" key="4">
    <source>
        <dbReference type="ARBA" id="ARBA00022989"/>
    </source>
</evidence>
<dbReference type="InterPro" id="IPR011162">
    <property type="entry name" value="MHC_I/II-like_Ag-recog"/>
</dbReference>
<keyword evidence="6" id="KW-0472">Membrane</keyword>
<evidence type="ECO:0000256" key="1">
    <source>
        <dbReference type="ARBA" id="ARBA00004479"/>
    </source>
</evidence>
<dbReference type="GeneTree" id="ENSGT00940000155371"/>
<dbReference type="InterPro" id="IPR003006">
    <property type="entry name" value="Ig/MHC_CS"/>
</dbReference>
<evidence type="ECO:0000256" key="3">
    <source>
        <dbReference type="ARBA" id="ARBA00022859"/>
    </source>
</evidence>
<reference evidence="10" key="2">
    <citation type="submission" date="2025-09" db="UniProtKB">
        <authorList>
            <consortium name="Ensembl"/>
        </authorList>
    </citation>
    <scope>IDENTIFICATION</scope>
</reference>
<dbReference type="Pfam" id="PF00969">
    <property type="entry name" value="MHC_II_beta"/>
    <property type="match status" value="1"/>
</dbReference>
<keyword evidence="3" id="KW-0391">Immunity</keyword>
<evidence type="ECO:0000256" key="5">
    <source>
        <dbReference type="ARBA" id="ARBA00023130"/>
    </source>
</evidence>
<keyword evidence="2" id="KW-0812">Transmembrane</keyword>
<dbReference type="PANTHER" id="PTHR19944">
    <property type="entry name" value="MHC CLASS II-RELATED"/>
    <property type="match status" value="1"/>
</dbReference>
<dbReference type="InterPro" id="IPR036179">
    <property type="entry name" value="Ig-like_dom_sf"/>
</dbReference>
<dbReference type="PANTHER" id="PTHR19944:SF103">
    <property type="entry name" value="DLA CLASS II HISTOCOMPATIBILITY ANTIGEN, DR-1 BETA CHAIN-LIKE"/>
    <property type="match status" value="1"/>
</dbReference>
<dbReference type="InterPro" id="IPR007110">
    <property type="entry name" value="Ig-like_dom"/>
</dbReference>
<dbReference type="GO" id="GO:0002250">
    <property type="term" value="P:adaptive immune response"/>
    <property type="evidence" value="ECO:0007669"/>
    <property type="project" value="UniProtKB-KW"/>
</dbReference>
<dbReference type="SMART" id="SM00921">
    <property type="entry name" value="MHC_II_beta"/>
    <property type="match status" value="1"/>
</dbReference>
<comment type="subcellular location">
    <subcellularLocation>
        <location evidence="1">Membrane</location>
        <topology evidence="1">Single-pass type I membrane protein</topology>
    </subcellularLocation>
</comment>
<organism evidence="10 11">
    <name type="scientific">Moschus moschiferus</name>
    <name type="common">Siberian musk deer</name>
    <name type="synonym">Moschus sibiricus</name>
    <dbReference type="NCBI Taxonomy" id="68415"/>
    <lineage>
        <taxon>Eukaryota</taxon>
        <taxon>Metazoa</taxon>
        <taxon>Chordata</taxon>
        <taxon>Craniata</taxon>
        <taxon>Vertebrata</taxon>
        <taxon>Euteleostomi</taxon>
        <taxon>Mammalia</taxon>
        <taxon>Eutheria</taxon>
        <taxon>Laurasiatheria</taxon>
        <taxon>Artiodactyla</taxon>
        <taxon>Ruminantia</taxon>
        <taxon>Pecora</taxon>
        <taxon>Moschidae</taxon>
        <taxon>Moschus</taxon>
    </lineage>
</organism>
<evidence type="ECO:0000313" key="10">
    <source>
        <dbReference type="Ensembl" id="ENSMMSP00000010436.1"/>
    </source>
</evidence>
<dbReference type="Gene3D" id="3.10.320.10">
    <property type="entry name" value="Class II Histocompatibility Antigen, M Beta Chain, Chain B, domain 1"/>
    <property type="match status" value="1"/>
</dbReference>
<dbReference type="Ensembl" id="ENSMMST00000011533.1">
    <property type="protein sequence ID" value="ENSMMSP00000010436.1"/>
    <property type="gene ID" value="ENSMMSG00000007866.1"/>
</dbReference>
<dbReference type="PROSITE" id="PS00290">
    <property type="entry name" value="IG_MHC"/>
    <property type="match status" value="1"/>
</dbReference>
<evidence type="ECO:0000256" key="7">
    <source>
        <dbReference type="ARBA" id="ARBA00023180"/>
    </source>
</evidence>
<evidence type="ECO:0000259" key="9">
    <source>
        <dbReference type="PROSITE" id="PS50835"/>
    </source>
</evidence>
<evidence type="ECO:0000313" key="11">
    <source>
        <dbReference type="Proteomes" id="UP000694544"/>
    </source>
</evidence>
<feature type="domain" description="Ig-like" evidence="9">
    <location>
        <begin position="124"/>
        <end position="212"/>
    </location>
</feature>
<sequence length="281" mass="31667">MVEFCPSLLLNNKGACGANEGVLVALLCLGTNPSVPTAHLTVQGKSEGHFSILTEQVRFLARYFYNQKELVHFDSNDVGEFRAVTELGRLFAESWNHQKDFVEWTRAVLDTVCRHLVRASRLEPRVTVYPAKTQPLQHRSLLVCSVNGFYPGHVEVRWFRNSHEKEAGLIATGLISNRDWTFQTVVMLETVPQSGEVYTCRVEHPRRSSPITVEWSEKLSDLISSSATKAGACLSLSVRRPLSLRHPIRLLYPWDFPGKNTGMGCHFLLPWGRTDTCICLA</sequence>
<dbReference type="Pfam" id="PF07654">
    <property type="entry name" value="C1-set"/>
    <property type="match status" value="1"/>
</dbReference>
<dbReference type="InterPro" id="IPR003597">
    <property type="entry name" value="Ig_C1-set"/>
</dbReference>
<dbReference type="GO" id="GO:0042613">
    <property type="term" value="C:MHC class II protein complex"/>
    <property type="evidence" value="ECO:0007669"/>
    <property type="project" value="UniProtKB-KW"/>
</dbReference>
<dbReference type="InterPro" id="IPR000353">
    <property type="entry name" value="MHC_II_b_N"/>
</dbReference>
<evidence type="ECO:0000256" key="8">
    <source>
        <dbReference type="ARBA" id="ARBA00023182"/>
    </source>
</evidence>
<evidence type="ECO:0000256" key="2">
    <source>
        <dbReference type="ARBA" id="ARBA00022692"/>
    </source>
</evidence>
<reference evidence="10" key="1">
    <citation type="submission" date="2025-08" db="UniProtKB">
        <authorList>
            <consortium name="Ensembl"/>
        </authorList>
    </citation>
    <scope>IDENTIFICATION</scope>
</reference>